<dbReference type="Proteomes" id="UP001202328">
    <property type="component" value="Unassembled WGS sequence"/>
</dbReference>
<feature type="non-terminal residue" evidence="2">
    <location>
        <position position="1"/>
    </location>
</feature>
<evidence type="ECO:0000256" key="1">
    <source>
        <dbReference type="SAM" id="MobiDB-lite"/>
    </source>
</evidence>
<reference evidence="2" key="1">
    <citation type="submission" date="2022-04" db="EMBL/GenBank/DDBJ databases">
        <title>A functionally conserved STORR gene fusion in Papaver species that diverged 16.8 million years ago.</title>
        <authorList>
            <person name="Catania T."/>
        </authorList>
    </citation>
    <scope>NUCLEOTIDE SEQUENCE</scope>
    <source>
        <strain evidence="2">S-188037</strain>
    </source>
</reference>
<protein>
    <submittedName>
        <fullName evidence="2">Uncharacterized protein</fullName>
    </submittedName>
</protein>
<evidence type="ECO:0000313" key="2">
    <source>
        <dbReference type="EMBL" id="KAI3910921.1"/>
    </source>
</evidence>
<evidence type="ECO:0000313" key="3">
    <source>
        <dbReference type="Proteomes" id="UP001202328"/>
    </source>
</evidence>
<dbReference type="AlphaFoldDB" id="A0AAD4SMF4"/>
<comment type="caution">
    <text evidence="2">The sequence shown here is derived from an EMBL/GenBank/DDBJ whole genome shotgun (WGS) entry which is preliminary data.</text>
</comment>
<gene>
    <name evidence="2" type="ORF">MKW98_022608</name>
</gene>
<feature type="compositionally biased region" description="Basic and acidic residues" evidence="1">
    <location>
        <begin position="36"/>
        <end position="46"/>
    </location>
</feature>
<feature type="compositionally biased region" description="Basic and acidic residues" evidence="1">
    <location>
        <begin position="70"/>
        <end position="91"/>
    </location>
</feature>
<sequence>GNNLTPIDHTPTPHGDNLGGDNRGIHKNKKKKKNKNQFEIRLRESPASEVGVDLKGVEPNDQEIEEEGIEINHEGKENKLDRNDLMMKKRR</sequence>
<name>A0AAD4SMF4_9MAGN</name>
<accession>A0AAD4SMF4</accession>
<feature type="compositionally biased region" description="Basic residues" evidence="1">
    <location>
        <begin position="25"/>
        <end position="35"/>
    </location>
</feature>
<feature type="region of interest" description="Disordered" evidence="1">
    <location>
        <begin position="1"/>
        <end position="91"/>
    </location>
</feature>
<organism evidence="2 3">
    <name type="scientific">Papaver atlanticum</name>
    <dbReference type="NCBI Taxonomy" id="357466"/>
    <lineage>
        <taxon>Eukaryota</taxon>
        <taxon>Viridiplantae</taxon>
        <taxon>Streptophyta</taxon>
        <taxon>Embryophyta</taxon>
        <taxon>Tracheophyta</taxon>
        <taxon>Spermatophyta</taxon>
        <taxon>Magnoliopsida</taxon>
        <taxon>Ranunculales</taxon>
        <taxon>Papaveraceae</taxon>
        <taxon>Papaveroideae</taxon>
        <taxon>Papaver</taxon>
    </lineage>
</organism>
<feature type="compositionally biased region" description="Acidic residues" evidence="1">
    <location>
        <begin position="60"/>
        <end position="69"/>
    </location>
</feature>
<keyword evidence="3" id="KW-1185">Reference proteome</keyword>
<dbReference type="EMBL" id="JAJJMB010010087">
    <property type="protein sequence ID" value="KAI3910921.1"/>
    <property type="molecule type" value="Genomic_DNA"/>
</dbReference>
<proteinExistence type="predicted"/>